<sequence length="71" mass="7847">MAPKRGSRDSYAERGGYDEETTAAMAVLDPSATVRTDVELLRSTEAATAFWVPPDSHTALWTYCRVKIVVK</sequence>
<protein>
    <submittedName>
        <fullName evidence="1">Uncharacterized protein</fullName>
    </submittedName>
</protein>
<reference evidence="1" key="1">
    <citation type="submission" date="2022-10" db="EMBL/GenBank/DDBJ databases">
        <title>The complete genomes of actinobacterial strains from the NBC collection.</title>
        <authorList>
            <person name="Joergensen T.S."/>
            <person name="Alvarez Arevalo M."/>
            <person name="Sterndorff E.B."/>
            <person name="Faurdal D."/>
            <person name="Vuksanovic O."/>
            <person name="Mourched A.-S."/>
            <person name="Charusanti P."/>
            <person name="Shaw S."/>
            <person name="Blin K."/>
            <person name="Weber T."/>
        </authorList>
    </citation>
    <scope>NUCLEOTIDE SEQUENCE</scope>
    <source>
        <strain evidence="1">NBC 01771</strain>
    </source>
</reference>
<accession>A0ACD4ZYQ8</accession>
<proteinExistence type="predicted"/>
<dbReference type="Proteomes" id="UP001348369">
    <property type="component" value="Chromosome"/>
</dbReference>
<dbReference type="EMBL" id="CP109109">
    <property type="protein sequence ID" value="WSC03423.1"/>
    <property type="molecule type" value="Genomic_DNA"/>
</dbReference>
<keyword evidence="2" id="KW-1185">Reference proteome</keyword>
<name>A0ACD4ZYQ8_9ACTN</name>
<organism evidence="1 2">
    <name type="scientific">Streptomyces scopuliridis</name>
    <dbReference type="NCBI Taxonomy" id="452529"/>
    <lineage>
        <taxon>Bacteria</taxon>
        <taxon>Bacillati</taxon>
        <taxon>Actinomycetota</taxon>
        <taxon>Actinomycetes</taxon>
        <taxon>Kitasatosporales</taxon>
        <taxon>Streptomycetaceae</taxon>
        <taxon>Streptomyces</taxon>
    </lineage>
</organism>
<gene>
    <name evidence="1" type="ORF">OG835_02420</name>
</gene>
<evidence type="ECO:0000313" key="1">
    <source>
        <dbReference type="EMBL" id="WSC03423.1"/>
    </source>
</evidence>
<evidence type="ECO:0000313" key="2">
    <source>
        <dbReference type="Proteomes" id="UP001348369"/>
    </source>
</evidence>